<organism evidence="4 5">
    <name type="scientific">Acetivibrio ethanolgignens</name>
    <dbReference type="NCBI Taxonomy" id="290052"/>
    <lineage>
        <taxon>Bacteria</taxon>
        <taxon>Bacillati</taxon>
        <taxon>Bacillota</taxon>
        <taxon>Clostridia</taxon>
        <taxon>Eubacteriales</taxon>
        <taxon>Oscillospiraceae</taxon>
        <taxon>Acetivibrio</taxon>
    </lineage>
</organism>
<feature type="domain" description="Acetyl xylan esterase" evidence="3">
    <location>
        <begin position="1"/>
        <end position="316"/>
    </location>
</feature>
<feature type="active site" description="Charge relay system" evidence="1">
    <location>
        <position position="303"/>
    </location>
</feature>
<proteinExistence type="predicted"/>
<evidence type="ECO:0000256" key="1">
    <source>
        <dbReference type="PIRSR" id="PIRSR639069-1"/>
    </source>
</evidence>
<evidence type="ECO:0000313" key="4">
    <source>
        <dbReference type="EMBL" id="KSV59577.1"/>
    </source>
</evidence>
<dbReference type="InterPro" id="IPR008391">
    <property type="entry name" value="AXE1_dom"/>
</dbReference>
<dbReference type="GO" id="GO:0052689">
    <property type="term" value="F:carboxylic ester hydrolase activity"/>
    <property type="evidence" value="ECO:0007669"/>
    <property type="project" value="TreeGrafter"/>
</dbReference>
<evidence type="ECO:0000313" key="5">
    <source>
        <dbReference type="Proteomes" id="UP000054874"/>
    </source>
</evidence>
<feature type="active site" description="Charge relay system" evidence="1">
    <location>
        <position position="274"/>
    </location>
</feature>
<dbReference type="InterPro" id="IPR029058">
    <property type="entry name" value="AB_hydrolase_fold"/>
</dbReference>
<dbReference type="OrthoDB" id="9770528at2"/>
<dbReference type="SUPFAM" id="SSF53474">
    <property type="entry name" value="alpha/beta-Hydrolases"/>
    <property type="match status" value="1"/>
</dbReference>
<dbReference type="RefSeq" id="WP_058352108.1">
    <property type="nucleotide sequence ID" value="NZ_CABMMD010000112.1"/>
</dbReference>
<dbReference type="GO" id="GO:0005976">
    <property type="term" value="P:polysaccharide metabolic process"/>
    <property type="evidence" value="ECO:0007669"/>
    <property type="project" value="TreeGrafter"/>
</dbReference>
<dbReference type="InterPro" id="IPR039069">
    <property type="entry name" value="CE7"/>
</dbReference>
<dbReference type="EMBL" id="LNAM01000112">
    <property type="protein sequence ID" value="KSV59577.1"/>
    <property type="molecule type" value="Genomic_DNA"/>
</dbReference>
<gene>
    <name evidence="4" type="ORF">ASU35_00875</name>
</gene>
<feature type="active site" description="Nucleophile" evidence="1">
    <location>
        <position position="183"/>
    </location>
</feature>
<dbReference type="Pfam" id="PF05448">
    <property type="entry name" value="AXE1"/>
    <property type="match status" value="1"/>
</dbReference>
<dbReference type="PANTHER" id="PTHR40111:SF1">
    <property type="entry name" value="CEPHALOSPORIN-C DEACETYLASE"/>
    <property type="match status" value="1"/>
</dbReference>
<sequence>MPTRDIPLCELREYKGITPKPADFWEFWDKRVEEAFCLPLTWEIRPSEIKATSETEFYDIWLKGVRGAKLYAKYVKPVREEKVPVILQFHGYPGASRGWFEQAAFAGMGMAVLAMECPGQGGFSEELGGRKGTTAADHIIMGLDGRPEDLYYVDVFMDTCLMVRLAMELPGLDKERIYVNGASQGAALGLVCTALNPTHICRCAALYPFLSDYRRAWEMDRDIIVYDGLKYYTKWFDPQGERLEESFTKLGYIDVQNFVERISCPVLFGTGLMDEACPPSSQFAVFSKIRAPKKHYVFPEYGHEEIAVFDDKLISFFGRKEDALCLE</sequence>
<dbReference type="AlphaFoldDB" id="A0A0V8QHM4"/>
<dbReference type="Proteomes" id="UP000054874">
    <property type="component" value="Unassembled WGS sequence"/>
</dbReference>
<accession>A0A0V8QHM4</accession>
<name>A0A0V8QHM4_9FIRM</name>
<dbReference type="STRING" id="290052.ASU35_00875"/>
<keyword evidence="5" id="KW-1185">Reference proteome</keyword>
<reference evidence="4 5" key="1">
    <citation type="submission" date="2015-11" db="EMBL/GenBank/DDBJ databases">
        <title>Butyribacter intestini gen. nov., sp. nov., a butyric acid-producing bacterium of the family Lachnospiraceae isolated from the human faeces.</title>
        <authorList>
            <person name="Zou Y."/>
            <person name="Xue W."/>
            <person name="Luo G."/>
            <person name="Lv M."/>
        </authorList>
    </citation>
    <scope>NUCLEOTIDE SEQUENCE [LARGE SCALE GENOMIC DNA]</scope>
    <source>
        <strain evidence="4 5">ACET-33324</strain>
    </source>
</reference>
<protein>
    <submittedName>
        <fullName evidence="4">Acetyl xylan esterase</fullName>
    </submittedName>
</protein>
<dbReference type="PANTHER" id="PTHR40111">
    <property type="entry name" value="CEPHALOSPORIN-C DEACETYLASE"/>
    <property type="match status" value="1"/>
</dbReference>
<dbReference type="Gene3D" id="3.40.50.1820">
    <property type="entry name" value="alpha/beta hydrolase"/>
    <property type="match status" value="1"/>
</dbReference>
<feature type="binding site" evidence="2">
    <location>
        <position position="92"/>
    </location>
    <ligand>
        <name>substrate</name>
    </ligand>
</feature>
<comment type="caution">
    <text evidence="4">The sequence shown here is derived from an EMBL/GenBank/DDBJ whole genome shotgun (WGS) entry which is preliminary data.</text>
</comment>
<evidence type="ECO:0000256" key="2">
    <source>
        <dbReference type="PIRSR" id="PIRSR639069-2"/>
    </source>
</evidence>
<evidence type="ECO:0000259" key="3">
    <source>
        <dbReference type="Pfam" id="PF05448"/>
    </source>
</evidence>